<dbReference type="InterPro" id="IPR004035">
    <property type="entry name" value="Endouclease-III_FeS-bd_BS"/>
</dbReference>
<dbReference type="InterPro" id="IPR000445">
    <property type="entry name" value="HhH_motif"/>
</dbReference>
<dbReference type="PIRSF" id="PIRSF001435">
    <property type="entry name" value="Nth"/>
    <property type="match status" value="1"/>
</dbReference>
<dbReference type="GO" id="GO:0140078">
    <property type="term" value="F:class I DNA-(apurinic or apyrimidinic site) endonuclease activity"/>
    <property type="evidence" value="ECO:0007669"/>
    <property type="project" value="UniProtKB-EC"/>
</dbReference>
<keyword evidence="9 12" id="KW-0234">DNA repair</keyword>
<comment type="similarity">
    <text evidence="1 12">Belongs to the Nth/MutY family.</text>
</comment>
<keyword evidence="4 12" id="KW-0227">DNA damage</keyword>
<accession>A0A4P9CEG4</accession>
<evidence type="ECO:0000256" key="6">
    <source>
        <dbReference type="ARBA" id="ARBA00023004"/>
    </source>
</evidence>
<dbReference type="CDD" id="cd00056">
    <property type="entry name" value="ENDO3c"/>
    <property type="match status" value="1"/>
</dbReference>
<keyword evidence="14" id="KW-0540">Nuclease</keyword>
<keyword evidence="7 12" id="KW-0411">Iron-sulfur</keyword>
<dbReference type="FunFam" id="1.10.1670.10:FF:000001">
    <property type="entry name" value="Endonuclease III"/>
    <property type="match status" value="1"/>
</dbReference>
<evidence type="ECO:0000256" key="7">
    <source>
        <dbReference type="ARBA" id="ARBA00023014"/>
    </source>
</evidence>
<evidence type="ECO:0000256" key="8">
    <source>
        <dbReference type="ARBA" id="ARBA00023125"/>
    </source>
</evidence>
<dbReference type="GO" id="GO:0046872">
    <property type="term" value="F:metal ion binding"/>
    <property type="evidence" value="ECO:0007669"/>
    <property type="project" value="UniProtKB-KW"/>
</dbReference>
<feature type="domain" description="HhH-GPD" evidence="13">
    <location>
        <begin position="38"/>
        <end position="185"/>
    </location>
</feature>
<organism evidence="14 15">
    <name type="scientific">Eubacterium maltosivorans</name>
    <dbReference type="NCBI Taxonomy" id="2041044"/>
    <lineage>
        <taxon>Bacteria</taxon>
        <taxon>Bacillati</taxon>
        <taxon>Bacillota</taxon>
        <taxon>Clostridia</taxon>
        <taxon>Eubacteriales</taxon>
        <taxon>Eubacteriaceae</taxon>
        <taxon>Eubacterium</taxon>
    </lineage>
</organism>
<evidence type="ECO:0000313" key="15">
    <source>
        <dbReference type="Proteomes" id="UP000218387"/>
    </source>
</evidence>
<evidence type="ECO:0000256" key="4">
    <source>
        <dbReference type="ARBA" id="ARBA00022763"/>
    </source>
</evidence>
<dbReference type="Pfam" id="PF00633">
    <property type="entry name" value="HHH"/>
    <property type="match status" value="1"/>
</dbReference>
<evidence type="ECO:0000256" key="3">
    <source>
        <dbReference type="ARBA" id="ARBA00022723"/>
    </source>
</evidence>
<dbReference type="RefSeq" id="WP_058695389.1">
    <property type="nucleotide sequence ID" value="NZ_CABJDW020000002.1"/>
</dbReference>
<protein>
    <recommendedName>
        <fullName evidence="12">Endonuclease III</fullName>
        <ecNumber evidence="12">4.2.99.18</ecNumber>
    </recommendedName>
    <alternativeName>
        <fullName evidence="12">DNA-(apurinic or apyrimidinic site) lyase</fullName>
    </alternativeName>
</protein>
<evidence type="ECO:0000256" key="10">
    <source>
        <dbReference type="ARBA" id="ARBA00023239"/>
    </source>
</evidence>
<keyword evidence="14" id="KW-0255">Endonuclease</keyword>
<keyword evidence="11 12" id="KW-0326">Glycosidase</keyword>
<dbReference type="AlphaFoldDB" id="A0A4P9CEG4"/>
<gene>
    <name evidence="12 14" type="primary">nth</name>
    <name evidence="14" type="ORF">CPZ25_019035</name>
</gene>
<dbReference type="HAMAP" id="MF_00942">
    <property type="entry name" value="Nth"/>
    <property type="match status" value="1"/>
</dbReference>
<dbReference type="Pfam" id="PF00730">
    <property type="entry name" value="HhH-GPD"/>
    <property type="match status" value="1"/>
</dbReference>
<dbReference type="GO" id="GO:0003677">
    <property type="term" value="F:DNA binding"/>
    <property type="evidence" value="ECO:0007669"/>
    <property type="project" value="UniProtKB-UniRule"/>
</dbReference>
<dbReference type="NCBIfam" id="TIGR01083">
    <property type="entry name" value="nth"/>
    <property type="match status" value="1"/>
</dbReference>
<dbReference type="PROSITE" id="PS01155">
    <property type="entry name" value="ENDONUCLEASE_III_2"/>
    <property type="match status" value="1"/>
</dbReference>
<dbReference type="GO" id="GO:0006285">
    <property type="term" value="P:base-excision repair, AP site formation"/>
    <property type="evidence" value="ECO:0007669"/>
    <property type="project" value="TreeGrafter"/>
</dbReference>
<dbReference type="EC" id="4.2.99.18" evidence="12"/>
<name>A0A4P9CEG4_EUBML</name>
<evidence type="ECO:0000259" key="13">
    <source>
        <dbReference type="SMART" id="SM00478"/>
    </source>
</evidence>
<evidence type="ECO:0000256" key="11">
    <source>
        <dbReference type="ARBA" id="ARBA00023295"/>
    </source>
</evidence>
<feature type="binding site" evidence="12">
    <location>
        <position position="197"/>
    </location>
    <ligand>
        <name>[4Fe-4S] cluster</name>
        <dbReference type="ChEBI" id="CHEBI:49883"/>
    </ligand>
</feature>
<dbReference type="PANTHER" id="PTHR10359">
    <property type="entry name" value="A/G-SPECIFIC ADENINE GLYCOSYLASE/ENDONUCLEASE III"/>
    <property type="match status" value="1"/>
</dbReference>
<keyword evidence="3 12" id="KW-0479">Metal-binding</keyword>
<dbReference type="FunFam" id="1.10.340.30:FF:000001">
    <property type="entry name" value="Endonuclease III"/>
    <property type="match status" value="1"/>
</dbReference>
<sequence length="213" mass="24316">MNKENRKKVLEELEKLYGGEKCGLDFTSPFELLIATMLSAQCTDVRVNIVTGELFKEYNTPEALLTLNEGELREKIKSCGLSNTKAKNILLTCHMLLEEHNGIVPETMEELTKLPGVGRKTANVVMSNAFDVPAIAVDTHVFRVSRRIGLAKGNNVLQVEKELMKNIPRDYWSRAHHWLIWHGRRLCTARNPKCESCAINPYCDDYKKRNKKK</sequence>
<evidence type="ECO:0000256" key="9">
    <source>
        <dbReference type="ARBA" id="ARBA00023204"/>
    </source>
</evidence>
<dbReference type="KEGG" id="emt:CPZ25_019035"/>
<dbReference type="InterPro" id="IPR004036">
    <property type="entry name" value="Endonuclease-III-like_CS2"/>
</dbReference>
<evidence type="ECO:0000313" key="14">
    <source>
        <dbReference type="EMBL" id="QCT73321.1"/>
    </source>
</evidence>
<keyword evidence="5 12" id="KW-0378">Hydrolase</keyword>
<dbReference type="InterPro" id="IPR003651">
    <property type="entry name" value="Endonuclease3_FeS-loop_motif"/>
</dbReference>
<dbReference type="Gene3D" id="1.10.340.30">
    <property type="entry name" value="Hypothetical protein, domain 2"/>
    <property type="match status" value="1"/>
</dbReference>
<proteinExistence type="inferred from homology"/>
<dbReference type="SMART" id="SM00478">
    <property type="entry name" value="ENDO3c"/>
    <property type="match status" value="1"/>
</dbReference>
<dbReference type="SUPFAM" id="SSF48150">
    <property type="entry name" value="DNA-glycosylase"/>
    <property type="match status" value="1"/>
</dbReference>
<dbReference type="Pfam" id="PF10576">
    <property type="entry name" value="EndIII_4Fe-2S"/>
    <property type="match status" value="1"/>
</dbReference>
<dbReference type="PROSITE" id="PS00764">
    <property type="entry name" value="ENDONUCLEASE_III_1"/>
    <property type="match status" value="1"/>
</dbReference>
<dbReference type="InterPro" id="IPR011257">
    <property type="entry name" value="DNA_glycosylase"/>
</dbReference>
<dbReference type="GO" id="GO:0019104">
    <property type="term" value="F:DNA N-glycosylase activity"/>
    <property type="evidence" value="ECO:0007669"/>
    <property type="project" value="UniProtKB-UniRule"/>
</dbReference>
<dbReference type="EMBL" id="CP029487">
    <property type="protein sequence ID" value="QCT73321.1"/>
    <property type="molecule type" value="Genomic_DNA"/>
</dbReference>
<dbReference type="InterPro" id="IPR023170">
    <property type="entry name" value="HhH_base_excis_C"/>
</dbReference>
<feature type="binding site" evidence="12">
    <location>
        <position position="203"/>
    </location>
    <ligand>
        <name>[4Fe-4S] cluster</name>
        <dbReference type="ChEBI" id="CHEBI:49883"/>
    </ligand>
</feature>
<evidence type="ECO:0000256" key="12">
    <source>
        <dbReference type="HAMAP-Rule" id="MF_00942"/>
    </source>
</evidence>
<evidence type="ECO:0000256" key="2">
    <source>
        <dbReference type="ARBA" id="ARBA00022485"/>
    </source>
</evidence>
<dbReference type="PANTHER" id="PTHR10359:SF18">
    <property type="entry name" value="ENDONUCLEASE III"/>
    <property type="match status" value="1"/>
</dbReference>
<evidence type="ECO:0000256" key="1">
    <source>
        <dbReference type="ARBA" id="ARBA00008343"/>
    </source>
</evidence>
<comment type="function">
    <text evidence="12">DNA repair enzyme that has both DNA N-glycosylase activity and AP-lyase activity. The DNA N-glycosylase activity releases various damaged pyrimidines from DNA by cleaving the N-glycosidic bond, leaving an AP (apurinic/apyrimidinic) site. The AP-lyase activity cleaves the phosphodiester bond 3' to the AP site by a beta-elimination, leaving a 3'-terminal unsaturated sugar and a product with a terminal 5'-phosphate.</text>
</comment>
<keyword evidence="15" id="KW-1185">Reference proteome</keyword>
<dbReference type="InterPro" id="IPR003265">
    <property type="entry name" value="HhH-GPD_domain"/>
</dbReference>
<comment type="cofactor">
    <cofactor evidence="12">
        <name>[4Fe-4S] cluster</name>
        <dbReference type="ChEBI" id="CHEBI:49883"/>
    </cofactor>
    <text evidence="12">Binds 1 [4Fe-4S] cluster.</text>
</comment>
<reference evidence="14 15" key="1">
    <citation type="submission" date="2018-05" db="EMBL/GenBank/DDBJ databases">
        <title>Genome comparison of Eubacterium sp.</title>
        <authorList>
            <person name="Feng Y."/>
            <person name="Sanchez-Andrea I."/>
            <person name="Stams A.J.M."/>
            <person name="De Vos W.M."/>
        </authorList>
    </citation>
    <scope>NUCLEOTIDE SEQUENCE [LARGE SCALE GENOMIC DNA]</scope>
    <source>
        <strain evidence="14 15">YI</strain>
    </source>
</reference>
<dbReference type="Gene3D" id="1.10.1670.10">
    <property type="entry name" value="Helix-hairpin-Helix base-excision DNA repair enzymes (C-terminal)"/>
    <property type="match status" value="1"/>
</dbReference>
<feature type="binding site" evidence="12">
    <location>
        <position position="187"/>
    </location>
    <ligand>
        <name>[4Fe-4S] cluster</name>
        <dbReference type="ChEBI" id="CHEBI:49883"/>
    </ligand>
</feature>
<keyword evidence="8 12" id="KW-0238">DNA-binding</keyword>
<dbReference type="InterPro" id="IPR005759">
    <property type="entry name" value="Nth"/>
</dbReference>
<dbReference type="Proteomes" id="UP000218387">
    <property type="component" value="Chromosome"/>
</dbReference>
<keyword evidence="6 12" id="KW-0408">Iron</keyword>
<dbReference type="GO" id="GO:0051539">
    <property type="term" value="F:4 iron, 4 sulfur cluster binding"/>
    <property type="evidence" value="ECO:0007669"/>
    <property type="project" value="UniProtKB-UniRule"/>
</dbReference>
<comment type="catalytic activity">
    <reaction evidence="12">
        <text>2'-deoxyribonucleotide-(2'-deoxyribose 5'-phosphate)-2'-deoxyribonucleotide-DNA = a 3'-end 2'-deoxyribonucleotide-(2,3-dehydro-2,3-deoxyribose 5'-phosphate)-DNA + a 5'-end 5'-phospho-2'-deoxyribonucleoside-DNA + H(+)</text>
        <dbReference type="Rhea" id="RHEA:66592"/>
        <dbReference type="Rhea" id="RHEA-COMP:13180"/>
        <dbReference type="Rhea" id="RHEA-COMP:16897"/>
        <dbReference type="Rhea" id="RHEA-COMP:17067"/>
        <dbReference type="ChEBI" id="CHEBI:15378"/>
        <dbReference type="ChEBI" id="CHEBI:136412"/>
        <dbReference type="ChEBI" id="CHEBI:157695"/>
        <dbReference type="ChEBI" id="CHEBI:167181"/>
        <dbReference type="EC" id="4.2.99.18"/>
    </reaction>
</comment>
<feature type="binding site" evidence="12">
    <location>
        <position position="194"/>
    </location>
    <ligand>
        <name>[4Fe-4S] cluster</name>
        <dbReference type="ChEBI" id="CHEBI:49883"/>
    </ligand>
</feature>
<keyword evidence="2 12" id="KW-0004">4Fe-4S</keyword>
<keyword evidence="10 12" id="KW-0456">Lyase</keyword>
<evidence type="ECO:0000256" key="5">
    <source>
        <dbReference type="ARBA" id="ARBA00022801"/>
    </source>
</evidence>